<dbReference type="STRING" id="573370.DMR_16190"/>
<dbReference type="CDD" id="cd00082">
    <property type="entry name" value="HisKA"/>
    <property type="match status" value="1"/>
</dbReference>
<dbReference type="CDD" id="cd00075">
    <property type="entry name" value="HATPase"/>
    <property type="match status" value="1"/>
</dbReference>
<evidence type="ECO:0000256" key="4">
    <source>
        <dbReference type="ARBA" id="ARBA00022679"/>
    </source>
</evidence>
<keyword evidence="10" id="KW-0812">Transmembrane</keyword>
<proteinExistence type="predicted"/>
<accession>C4XPC9</accession>
<protein>
    <recommendedName>
        <fullName evidence="2">histidine kinase</fullName>
        <ecNumber evidence="2">2.7.13.3</ecNumber>
    </recommendedName>
</protein>
<dbReference type="GO" id="GO:0000155">
    <property type="term" value="F:phosphorelay sensor kinase activity"/>
    <property type="evidence" value="ECO:0007669"/>
    <property type="project" value="InterPro"/>
</dbReference>
<evidence type="ECO:0000313" key="12">
    <source>
        <dbReference type="EMBL" id="BAH75110.1"/>
    </source>
</evidence>
<dbReference type="PANTHER" id="PTHR43065:SF10">
    <property type="entry name" value="PEROXIDE STRESS-ACTIVATED HISTIDINE KINASE MAK3"/>
    <property type="match status" value="1"/>
</dbReference>
<keyword evidence="10" id="KW-1133">Transmembrane helix</keyword>
<evidence type="ECO:0000256" key="8">
    <source>
        <dbReference type="ARBA" id="ARBA00023012"/>
    </source>
</evidence>
<dbReference type="SUPFAM" id="SSF47384">
    <property type="entry name" value="Homodimeric domain of signal transducing histidine kinase"/>
    <property type="match status" value="1"/>
</dbReference>
<keyword evidence="7" id="KW-0067">ATP-binding</keyword>
<sequence length="609" mass="67653">MRRAPTDRIRAAVTVATALLLPPPRPSRPGRFCVPPVLGRPAPSRPAPPRHPGPKRCRVPRPPARLRPGHCQPALAALGLSASAPVRDRRRRATLRNQGPSPPAMPNASAKSRKSLTAKLGLRARVYLLLGGLLLVNMVGPVIMILYASMARDLYTTTADKDLAALTAAHELENALLNQKGYATYYYLSQDPAWLAKLDESRRAFELWLDRIGEDRTNPEASALVEDIALAYRRYADAKDGVIALYRQDRADDAKKQHWGLREDFDGLRERCDRYKAYYRERMRHTSQVYLERTDLVMGVAVMGVVLNASLGFFLAYVLVGQILDPIRRLAWGEAGKDVAAGLSDEVKAIGQKFRDLEKDVDQAHLDLEQSRDHLMQSEKLAMAGKLAAGVAHTIRNPLTSVKMRLFSLERGLKLDASQQEDFEVIAEEIGHIDTIVRNFLEFARPPKLVAQPVSLSAVVDTTLTLLRHRLESYDVSVTVERSRRLPEISADPDQLKEALVNLVLNACEAMVEGGSIVIREETGVIEPYGRVVALRVSDDGPGIPPPLIDRVFQPFFTTKGEGSGLGLAIVRRIVEEHGGWITVMSPETRGTTFTMVFPYEGERGWHRS</sequence>
<evidence type="ECO:0000313" key="13">
    <source>
        <dbReference type="Proteomes" id="UP000009071"/>
    </source>
</evidence>
<keyword evidence="6 12" id="KW-0418">Kinase</keyword>
<dbReference type="KEGG" id="dma:DMR_16190"/>
<dbReference type="Gene3D" id="1.10.287.130">
    <property type="match status" value="1"/>
</dbReference>
<evidence type="ECO:0000256" key="5">
    <source>
        <dbReference type="ARBA" id="ARBA00022741"/>
    </source>
</evidence>
<keyword evidence="3" id="KW-0597">Phosphoprotein</keyword>
<evidence type="ECO:0000256" key="7">
    <source>
        <dbReference type="ARBA" id="ARBA00022840"/>
    </source>
</evidence>
<evidence type="ECO:0000256" key="1">
    <source>
        <dbReference type="ARBA" id="ARBA00000085"/>
    </source>
</evidence>
<dbReference type="InterPro" id="IPR003661">
    <property type="entry name" value="HisK_dim/P_dom"/>
</dbReference>
<dbReference type="SMART" id="SM00387">
    <property type="entry name" value="HATPase_c"/>
    <property type="match status" value="1"/>
</dbReference>
<dbReference type="Gene3D" id="3.30.565.10">
    <property type="entry name" value="Histidine kinase-like ATPase, C-terminal domain"/>
    <property type="match status" value="1"/>
</dbReference>
<dbReference type="InterPro" id="IPR036890">
    <property type="entry name" value="HATPase_C_sf"/>
</dbReference>
<comment type="catalytic activity">
    <reaction evidence="1">
        <text>ATP + protein L-histidine = ADP + protein N-phospho-L-histidine.</text>
        <dbReference type="EC" id="2.7.13.3"/>
    </reaction>
</comment>
<evidence type="ECO:0000256" key="9">
    <source>
        <dbReference type="SAM" id="MobiDB-lite"/>
    </source>
</evidence>
<keyword evidence="8" id="KW-0902">Two-component regulatory system</keyword>
<dbReference type="PANTHER" id="PTHR43065">
    <property type="entry name" value="SENSOR HISTIDINE KINASE"/>
    <property type="match status" value="1"/>
</dbReference>
<keyword evidence="10" id="KW-0472">Membrane</keyword>
<dbReference type="HOGENOM" id="CLU_000445_89_29_7"/>
<feature type="region of interest" description="Disordered" evidence="9">
    <location>
        <begin position="22"/>
        <end position="65"/>
    </location>
</feature>
<dbReference type="InterPro" id="IPR003594">
    <property type="entry name" value="HATPase_dom"/>
</dbReference>
<dbReference type="InterPro" id="IPR005467">
    <property type="entry name" value="His_kinase_dom"/>
</dbReference>
<dbReference type="SMART" id="SM00388">
    <property type="entry name" value="HisKA"/>
    <property type="match status" value="1"/>
</dbReference>
<dbReference type="InterPro" id="IPR004358">
    <property type="entry name" value="Sig_transdc_His_kin-like_C"/>
</dbReference>
<dbReference type="InterPro" id="IPR036097">
    <property type="entry name" value="HisK_dim/P_sf"/>
</dbReference>
<name>C4XPC9_SOLM1</name>
<dbReference type="Pfam" id="PF02518">
    <property type="entry name" value="HATPase_c"/>
    <property type="match status" value="1"/>
</dbReference>
<dbReference type="eggNOG" id="COG4191">
    <property type="taxonomic scope" value="Bacteria"/>
</dbReference>
<dbReference type="Proteomes" id="UP000009071">
    <property type="component" value="Chromosome"/>
</dbReference>
<dbReference type="Pfam" id="PF00512">
    <property type="entry name" value="HisKA"/>
    <property type="match status" value="1"/>
</dbReference>
<dbReference type="PROSITE" id="PS50109">
    <property type="entry name" value="HIS_KIN"/>
    <property type="match status" value="1"/>
</dbReference>
<feature type="domain" description="Histidine kinase" evidence="11">
    <location>
        <begin position="390"/>
        <end position="602"/>
    </location>
</feature>
<evidence type="ECO:0000256" key="6">
    <source>
        <dbReference type="ARBA" id="ARBA00022777"/>
    </source>
</evidence>
<evidence type="ECO:0000256" key="3">
    <source>
        <dbReference type="ARBA" id="ARBA00022553"/>
    </source>
</evidence>
<feature type="transmembrane region" description="Helical" evidence="10">
    <location>
        <begin position="126"/>
        <end position="148"/>
    </location>
</feature>
<dbReference type="EMBL" id="AP010904">
    <property type="protein sequence ID" value="BAH75110.1"/>
    <property type="molecule type" value="Genomic_DNA"/>
</dbReference>
<dbReference type="EC" id="2.7.13.3" evidence="2"/>
<gene>
    <name evidence="12" type="ordered locus">DMR_16190</name>
</gene>
<dbReference type="GO" id="GO:0005524">
    <property type="term" value="F:ATP binding"/>
    <property type="evidence" value="ECO:0007669"/>
    <property type="project" value="UniProtKB-KW"/>
</dbReference>
<organism evidence="12 13">
    <name type="scientific">Solidesulfovibrio magneticus (strain ATCC 700980 / DSM 13731 / RS-1)</name>
    <name type="common">Desulfovibrio magneticus</name>
    <dbReference type="NCBI Taxonomy" id="573370"/>
    <lineage>
        <taxon>Bacteria</taxon>
        <taxon>Pseudomonadati</taxon>
        <taxon>Thermodesulfobacteriota</taxon>
        <taxon>Desulfovibrionia</taxon>
        <taxon>Desulfovibrionales</taxon>
        <taxon>Desulfovibrionaceae</taxon>
        <taxon>Solidesulfovibrio</taxon>
    </lineage>
</organism>
<evidence type="ECO:0000256" key="10">
    <source>
        <dbReference type="SAM" id="Phobius"/>
    </source>
</evidence>
<evidence type="ECO:0000259" key="11">
    <source>
        <dbReference type="PROSITE" id="PS50109"/>
    </source>
</evidence>
<dbReference type="SUPFAM" id="SSF55874">
    <property type="entry name" value="ATPase domain of HSP90 chaperone/DNA topoisomerase II/histidine kinase"/>
    <property type="match status" value="1"/>
</dbReference>
<keyword evidence="13" id="KW-1185">Reference proteome</keyword>
<keyword evidence="5" id="KW-0547">Nucleotide-binding</keyword>
<dbReference type="AlphaFoldDB" id="C4XPC9"/>
<evidence type="ECO:0000256" key="2">
    <source>
        <dbReference type="ARBA" id="ARBA00012438"/>
    </source>
</evidence>
<dbReference type="PRINTS" id="PR00344">
    <property type="entry name" value="BCTRLSENSOR"/>
</dbReference>
<keyword evidence="4" id="KW-0808">Transferase</keyword>
<reference evidence="12 13" key="1">
    <citation type="journal article" date="2009" name="Genome Res.">
        <title>Whole genome sequence of Desulfovibrio magneticus strain RS-1 revealed common gene clusters in magnetotactic bacteria.</title>
        <authorList>
            <person name="Nakazawa H."/>
            <person name="Arakaki A."/>
            <person name="Narita-Yamada S."/>
            <person name="Yashiro I."/>
            <person name="Jinno K."/>
            <person name="Aoki N."/>
            <person name="Tsuruyama A."/>
            <person name="Okamura Y."/>
            <person name="Tanikawa S."/>
            <person name="Fujita N."/>
            <person name="Takeyama H."/>
            <person name="Matsunaga T."/>
        </authorList>
    </citation>
    <scope>NUCLEOTIDE SEQUENCE [LARGE SCALE GENOMIC DNA]</scope>
    <source>
        <strain evidence="13">ATCC 700980 / DSM 13731 / RS-1</strain>
    </source>
</reference>
<feature type="transmembrane region" description="Helical" evidence="10">
    <location>
        <begin position="296"/>
        <end position="320"/>
    </location>
</feature>